<feature type="domain" description="Beta-lactamase-related" evidence="1">
    <location>
        <begin position="56"/>
        <end position="311"/>
    </location>
</feature>
<dbReference type="GO" id="GO:0016787">
    <property type="term" value="F:hydrolase activity"/>
    <property type="evidence" value="ECO:0007669"/>
    <property type="project" value="UniProtKB-KW"/>
</dbReference>
<evidence type="ECO:0000313" key="2">
    <source>
        <dbReference type="EMBL" id="MEQ2425081.1"/>
    </source>
</evidence>
<proteinExistence type="predicted"/>
<name>A0ABV1D3X1_9FIRM</name>
<dbReference type="Pfam" id="PF00144">
    <property type="entry name" value="Beta-lactamase"/>
    <property type="match status" value="1"/>
</dbReference>
<dbReference type="RefSeq" id="WP_349118139.1">
    <property type="nucleotide sequence ID" value="NZ_JBBMFM010000024.1"/>
</dbReference>
<dbReference type="InterPro" id="IPR001466">
    <property type="entry name" value="Beta-lactam-related"/>
</dbReference>
<sequence length="501" mass="57640">MRLSLCNTEKGRRAFMEELQMASPESLGIPSGNFLEFYRQLAINKLPLHHFIFLRHGRIASMGSWYPYTSQMNHIMYSTSKTITSLAIGLCVDEGLLDLDCHIVDFFPELITGPLHPYNKMRTIRHLLTMQGGETGDASSIDRSYPNWLKSYLNTPPRVKPGTLYGYDNSGTHTLAAIVQKVTGKKMVEYLNEKLFVHMGITGVYWEEQMGINTGSRGFHCKIQDIAKIALLIHQKGMWDGKRIISNEWLEEAIRSHVEVTHFTSYVDGNPGYGYQFWRYRNGAYGSKGHGGQMFIICPDTDIIWAFQGNLEDGYGHLTEVVHLAWPLLFKNISDTPLPENRQILGHLREMENGLQMPMPKGLREPSRREGTIVGKTYEVAKNSSQIHSMAINQIDNGLKFIFTLGINNDRWEIEAWYNDWKEQEITVTQDYGWARYVWRNEHVMECIILLREKLGSYHLIIYADDDNGLSIDLYPVGWRDFNRLSLFGMAYCREGNIEDI</sequence>
<evidence type="ECO:0000313" key="3">
    <source>
        <dbReference type="Proteomes" id="UP001454086"/>
    </source>
</evidence>
<keyword evidence="3" id="KW-1185">Reference proteome</keyword>
<dbReference type="InterPro" id="IPR050789">
    <property type="entry name" value="Diverse_Enzym_Activities"/>
</dbReference>
<organism evidence="2 3">
    <name type="scientific">Enterocloster hominis</name>
    <name type="common">ex Hitch et al. 2024</name>
    <dbReference type="NCBI Taxonomy" id="1917870"/>
    <lineage>
        <taxon>Bacteria</taxon>
        <taxon>Bacillati</taxon>
        <taxon>Bacillota</taxon>
        <taxon>Clostridia</taxon>
        <taxon>Lachnospirales</taxon>
        <taxon>Lachnospiraceae</taxon>
        <taxon>Enterocloster</taxon>
    </lineage>
</organism>
<dbReference type="EC" id="3.-.-.-" evidence="2"/>
<dbReference type="InterPro" id="IPR012338">
    <property type="entry name" value="Beta-lactam/transpept-like"/>
</dbReference>
<keyword evidence="2" id="KW-0378">Hydrolase</keyword>
<accession>A0ABV1D3X1</accession>
<dbReference type="SUPFAM" id="SSF56601">
    <property type="entry name" value="beta-lactamase/transpeptidase-like"/>
    <property type="match status" value="1"/>
</dbReference>
<dbReference type="Gene3D" id="3.40.710.10">
    <property type="entry name" value="DD-peptidase/beta-lactamase superfamily"/>
    <property type="match status" value="1"/>
</dbReference>
<evidence type="ECO:0000259" key="1">
    <source>
        <dbReference type="Pfam" id="PF00144"/>
    </source>
</evidence>
<dbReference type="PANTHER" id="PTHR43283">
    <property type="entry name" value="BETA-LACTAMASE-RELATED"/>
    <property type="match status" value="1"/>
</dbReference>
<comment type="caution">
    <text evidence="2">The sequence shown here is derived from an EMBL/GenBank/DDBJ whole genome shotgun (WGS) entry which is preliminary data.</text>
</comment>
<protein>
    <submittedName>
        <fullName evidence="2">Serine hydrolase</fullName>
        <ecNumber evidence="2">3.-.-.-</ecNumber>
    </submittedName>
</protein>
<dbReference type="PANTHER" id="PTHR43283:SF7">
    <property type="entry name" value="BETA-LACTAMASE-RELATED DOMAIN-CONTAINING PROTEIN"/>
    <property type="match status" value="1"/>
</dbReference>
<gene>
    <name evidence="2" type="ORF">WMQ36_08860</name>
</gene>
<dbReference type="Proteomes" id="UP001454086">
    <property type="component" value="Unassembled WGS sequence"/>
</dbReference>
<reference evidence="2 3" key="1">
    <citation type="submission" date="2024-03" db="EMBL/GenBank/DDBJ databases">
        <title>Human intestinal bacterial collection.</title>
        <authorList>
            <person name="Pauvert C."/>
            <person name="Hitch T.C.A."/>
            <person name="Clavel T."/>
        </authorList>
    </citation>
    <scope>NUCLEOTIDE SEQUENCE [LARGE SCALE GENOMIC DNA]</scope>
    <source>
        <strain evidence="2 3">CLA-SR-H021</strain>
    </source>
</reference>
<dbReference type="EMBL" id="JBBMFM010000024">
    <property type="protein sequence ID" value="MEQ2425081.1"/>
    <property type="molecule type" value="Genomic_DNA"/>
</dbReference>